<gene>
    <name evidence="6" type="ORF">GN958_ATG08581</name>
</gene>
<evidence type="ECO:0000313" key="6">
    <source>
        <dbReference type="EMBL" id="KAF4142405.1"/>
    </source>
</evidence>
<reference evidence="6" key="1">
    <citation type="submission" date="2020-03" db="EMBL/GenBank/DDBJ databases">
        <title>Hybrid Assembly of Korean Phytophthora infestans isolates.</title>
        <authorList>
            <person name="Prokchorchik M."/>
            <person name="Lee Y."/>
            <person name="Seo J."/>
            <person name="Cho J.-H."/>
            <person name="Park Y.-E."/>
            <person name="Jang D.-C."/>
            <person name="Im J.-S."/>
            <person name="Choi J.-G."/>
            <person name="Park H.-J."/>
            <person name="Lee G.-B."/>
            <person name="Lee Y.-G."/>
            <person name="Hong S.-Y."/>
            <person name="Cho K."/>
            <person name="Sohn K.H."/>
        </authorList>
    </citation>
    <scope>NUCLEOTIDE SEQUENCE</scope>
    <source>
        <strain evidence="6">KR_2_A2</strain>
    </source>
</reference>
<feature type="transmembrane region" description="Helical" evidence="5">
    <location>
        <begin position="23"/>
        <end position="44"/>
    </location>
</feature>
<organism evidence="6 7">
    <name type="scientific">Phytophthora infestans</name>
    <name type="common">Potato late blight agent</name>
    <name type="synonym">Botrytis infestans</name>
    <dbReference type="NCBI Taxonomy" id="4787"/>
    <lineage>
        <taxon>Eukaryota</taxon>
        <taxon>Sar</taxon>
        <taxon>Stramenopiles</taxon>
        <taxon>Oomycota</taxon>
        <taxon>Peronosporomycetes</taxon>
        <taxon>Peronosporales</taxon>
        <taxon>Peronosporaceae</taxon>
        <taxon>Phytophthora</taxon>
    </lineage>
</organism>
<evidence type="ECO:0000256" key="5">
    <source>
        <dbReference type="SAM" id="Phobius"/>
    </source>
</evidence>
<feature type="coiled-coil region" evidence="3">
    <location>
        <begin position="694"/>
        <end position="728"/>
    </location>
</feature>
<sequence length="729" mass="82445">MTFNFIIKIVSARIRGLLYKRIVSLWPLVNVIYVARIIIGSVAVKLKRHSSMDNFDLSEQRIVQLEQIPVDIRSQIEKGDAAEYALDLSLNRLRSIDQIGIFEHVSQLDLSGNQVENVNGIQTLRRLQSLDLSRNCIASIDLLALLPTLQILKVAENSLTAVDSLQLLPELRVVDLSYNRITQWPPLAGLSLLETLDLSDNMLGAFSSSVSGTIFPSRLRRLSIARNQIDKICGVASIGLHLPVLEFLAFDGNPIVLELARSGGQLERLVAAFFPCLPLSNDGGLTISGQKHEEFATPPHVLNSLKRGILEGNEIILEAFLATGALTPQGNFGEVFPPPLPVERQLSSRHHVQDQPVPENPLTHDNKLEIWKRIQEDRKAQSGSFTPANSDVKREKSVRWGEHSAASTPVDNVRKLALTTADLAVSDHSTHVMSALDVSGLSIMKPSDSMLSASTEPIQNSNGGELETLVKKLTDQVTTMRKYMKIWIKREKMVRDASARKIQRWVRRAQRRIRLRQRLLRSRSRRQDECSFRHCSSTLMPNTNYRHAHVEDTSAQIIQRLARGFIIRRRTIGFKTKHSAACKIQHAWRQNLLERQETLQSQWHLKALPTTQQLNARWHPIVRGMIRCSRDVKQLQQVCVVQDEAISCLWKNRMSSERAESTNSDKNVVRFQLKLHESPERRETLPESYPASVVNEMKTKIDRQSLEIDQLKQQVQALQNSIAGLNLES</sequence>
<comment type="caution">
    <text evidence="6">The sequence shown here is derived from an EMBL/GenBank/DDBJ whole genome shotgun (WGS) entry which is preliminary data.</text>
</comment>
<dbReference type="SUPFAM" id="SSF52058">
    <property type="entry name" value="L domain-like"/>
    <property type="match status" value="1"/>
</dbReference>
<dbReference type="Proteomes" id="UP000704712">
    <property type="component" value="Unassembled WGS sequence"/>
</dbReference>
<feature type="compositionally biased region" description="Basic and acidic residues" evidence="4">
    <location>
        <begin position="391"/>
        <end position="402"/>
    </location>
</feature>
<keyword evidence="3" id="KW-0175">Coiled coil</keyword>
<dbReference type="InterPro" id="IPR050836">
    <property type="entry name" value="SDS22/Internalin_LRR"/>
</dbReference>
<keyword evidence="5" id="KW-0472">Membrane</keyword>
<feature type="region of interest" description="Disordered" evidence="4">
    <location>
        <begin position="379"/>
        <end position="406"/>
    </location>
</feature>
<dbReference type="EMBL" id="JAACNO010001196">
    <property type="protein sequence ID" value="KAF4142405.1"/>
    <property type="molecule type" value="Genomic_DNA"/>
</dbReference>
<keyword evidence="1" id="KW-0433">Leucine-rich repeat</keyword>
<evidence type="ECO:0000256" key="2">
    <source>
        <dbReference type="ARBA" id="ARBA00022737"/>
    </source>
</evidence>
<evidence type="ECO:0000256" key="4">
    <source>
        <dbReference type="SAM" id="MobiDB-lite"/>
    </source>
</evidence>
<dbReference type="Gene3D" id="3.80.10.10">
    <property type="entry name" value="Ribonuclease Inhibitor"/>
    <property type="match status" value="1"/>
</dbReference>
<dbReference type="InterPro" id="IPR032675">
    <property type="entry name" value="LRR_dom_sf"/>
</dbReference>
<dbReference type="InterPro" id="IPR003591">
    <property type="entry name" value="Leu-rich_rpt_typical-subtyp"/>
</dbReference>
<proteinExistence type="predicted"/>
<dbReference type="PROSITE" id="PS51450">
    <property type="entry name" value="LRR"/>
    <property type="match status" value="2"/>
</dbReference>
<evidence type="ECO:0000313" key="7">
    <source>
        <dbReference type="Proteomes" id="UP000704712"/>
    </source>
</evidence>
<accession>A0A8S9UNJ0</accession>
<protein>
    <submittedName>
        <fullName evidence="6">Leucine Rich repeats (2 copies)</fullName>
    </submittedName>
</protein>
<dbReference type="AlphaFoldDB" id="A0A8S9UNJ0"/>
<dbReference type="SMART" id="SM00369">
    <property type="entry name" value="LRR_TYP"/>
    <property type="match status" value="3"/>
</dbReference>
<keyword evidence="2" id="KW-0677">Repeat</keyword>
<keyword evidence="5" id="KW-0812">Transmembrane</keyword>
<dbReference type="PANTHER" id="PTHR46652:SF3">
    <property type="entry name" value="LEUCINE-RICH REPEAT-CONTAINING PROTEIN 9"/>
    <property type="match status" value="1"/>
</dbReference>
<keyword evidence="5" id="KW-1133">Transmembrane helix</keyword>
<dbReference type="SMART" id="SM00365">
    <property type="entry name" value="LRR_SD22"/>
    <property type="match status" value="5"/>
</dbReference>
<dbReference type="PANTHER" id="PTHR46652">
    <property type="entry name" value="LEUCINE-RICH REPEAT AND IQ DOMAIN-CONTAINING PROTEIN 1-RELATED"/>
    <property type="match status" value="1"/>
</dbReference>
<dbReference type="Gene3D" id="1.20.5.190">
    <property type="match status" value="1"/>
</dbReference>
<dbReference type="InterPro" id="IPR001611">
    <property type="entry name" value="Leu-rich_rpt"/>
</dbReference>
<dbReference type="Pfam" id="PF13855">
    <property type="entry name" value="LRR_8"/>
    <property type="match status" value="1"/>
</dbReference>
<name>A0A8S9UNJ0_PHYIN</name>
<evidence type="ECO:0000256" key="3">
    <source>
        <dbReference type="SAM" id="Coils"/>
    </source>
</evidence>
<evidence type="ECO:0000256" key="1">
    <source>
        <dbReference type="ARBA" id="ARBA00022614"/>
    </source>
</evidence>